<dbReference type="CDD" id="cd04647">
    <property type="entry name" value="LbH_MAT_like"/>
    <property type="match status" value="1"/>
</dbReference>
<keyword evidence="2" id="KW-0808">Transferase</keyword>
<keyword evidence="2" id="KW-0012">Acyltransferase</keyword>
<dbReference type="KEGG" id="hyh:D3Y59_09115"/>
<reference evidence="2 3" key="1">
    <citation type="submission" date="2018-09" db="EMBL/GenBank/DDBJ databases">
        <title>Hymenobacter medium sp. nov., isolated from R2A medium.</title>
        <authorList>
            <person name="Yingchao G."/>
        </authorList>
    </citation>
    <scope>NUCLEOTIDE SEQUENCE [LARGE SCALE GENOMIC DNA]</scope>
    <source>
        <strain evidence="3">sh-6</strain>
    </source>
</reference>
<name>A0A3B7RD52_9BACT</name>
<organism evidence="2 3">
    <name type="scientific">Hymenobacter oligotrophus</name>
    <dbReference type="NCBI Taxonomy" id="2319843"/>
    <lineage>
        <taxon>Bacteria</taxon>
        <taxon>Pseudomonadati</taxon>
        <taxon>Bacteroidota</taxon>
        <taxon>Cytophagia</taxon>
        <taxon>Cytophagales</taxon>
        <taxon>Hymenobacteraceae</taxon>
        <taxon>Hymenobacter</taxon>
    </lineage>
</organism>
<dbReference type="OrthoDB" id="9812571at2"/>
<dbReference type="AlphaFoldDB" id="A0A3B7RD52"/>
<dbReference type="Proteomes" id="UP000262802">
    <property type="component" value="Chromosome"/>
</dbReference>
<dbReference type="InterPro" id="IPR050179">
    <property type="entry name" value="Trans_hexapeptide_repeat"/>
</dbReference>
<dbReference type="PANTHER" id="PTHR43300">
    <property type="entry name" value="ACETYLTRANSFERASE"/>
    <property type="match status" value="1"/>
</dbReference>
<accession>A0A3B7RD52</accession>
<dbReference type="Gene3D" id="2.160.10.10">
    <property type="entry name" value="Hexapeptide repeat proteins"/>
    <property type="match status" value="1"/>
</dbReference>
<sequence length="163" mass="17205">MLTENINLGAGVVVDPSSSINNIKIGNNVKIAKGCSVFGSAEFILHVGESTYIGPHSFIQGYAAAIEIGNFVSIAQHVNIMSSSGPNASPLMQKYFPIVKKNVKIGDHSWIGANAVIMPGVILGKFCVVAANSFVNNCFDDFSVVGGNPARLIKKLDPEIVSL</sequence>
<evidence type="ECO:0000313" key="3">
    <source>
        <dbReference type="Proteomes" id="UP000262802"/>
    </source>
</evidence>
<dbReference type="PANTHER" id="PTHR43300:SF11">
    <property type="entry name" value="ACETYLTRANSFERASE RV3034C-RELATED"/>
    <property type="match status" value="1"/>
</dbReference>
<evidence type="ECO:0000256" key="1">
    <source>
        <dbReference type="ARBA" id="ARBA00007274"/>
    </source>
</evidence>
<dbReference type="InterPro" id="IPR001451">
    <property type="entry name" value="Hexapep"/>
</dbReference>
<protein>
    <submittedName>
        <fullName evidence="2">Acyltransferase</fullName>
    </submittedName>
</protein>
<dbReference type="Pfam" id="PF00132">
    <property type="entry name" value="Hexapep"/>
    <property type="match status" value="1"/>
</dbReference>
<dbReference type="InterPro" id="IPR011004">
    <property type="entry name" value="Trimer_LpxA-like_sf"/>
</dbReference>
<dbReference type="SUPFAM" id="SSF51161">
    <property type="entry name" value="Trimeric LpxA-like enzymes"/>
    <property type="match status" value="1"/>
</dbReference>
<dbReference type="GO" id="GO:0016746">
    <property type="term" value="F:acyltransferase activity"/>
    <property type="evidence" value="ECO:0007669"/>
    <property type="project" value="UniProtKB-KW"/>
</dbReference>
<dbReference type="RefSeq" id="WP_119444772.1">
    <property type="nucleotide sequence ID" value="NZ_CP032317.1"/>
</dbReference>
<comment type="similarity">
    <text evidence="1">Belongs to the transferase hexapeptide repeat family.</text>
</comment>
<dbReference type="EMBL" id="CP032317">
    <property type="protein sequence ID" value="AYA37196.1"/>
    <property type="molecule type" value="Genomic_DNA"/>
</dbReference>
<proteinExistence type="inferred from homology"/>
<evidence type="ECO:0000313" key="2">
    <source>
        <dbReference type="EMBL" id="AYA37196.1"/>
    </source>
</evidence>
<gene>
    <name evidence="2" type="ORF">D3Y59_09115</name>
</gene>
<keyword evidence="3" id="KW-1185">Reference proteome</keyword>